<name>A0A316E7F3_9BACT</name>
<comment type="caution">
    <text evidence="9">The sequence shown here is derived from an EMBL/GenBank/DDBJ whole genome shotgun (WGS) entry which is preliminary data.</text>
</comment>
<gene>
    <name evidence="7" type="primary">rplT</name>
    <name evidence="9" type="ORF">LV89_04025</name>
</gene>
<dbReference type="Proteomes" id="UP000245489">
    <property type="component" value="Unassembled WGS sequence"/>
</dbReference>
<evidence type="ECO:0000256" key="6">
    <source>
        <dbReference type="ARBA" id="ARBA00035172"/>
    </source>
</evidence>
<accession>A0A316E7F3</accession>
<dbReference type="Gene3D" id="1.10.1900.20">
    <property type="entry name" value="Ribosomal protein L20"/>
    <property type="match status" value="1"/>
</dbReference>
<dbReference type="OrthoDB" id="9808966at2"/>
<comment type="function">
    <text evidence="7 8">Binds directly to 23S ribosomal RNA and is necessary for the in vitro assembly process of the 50S ribosomal subunit. It is not involved in the protein synthesizing functions of that subunit.</text>
</comment>
<dbReference type="AlphaFoldDB" id="A0A316E7F3"/>
<dbReference type="EMBL" id="QGGO01000028">
    <property type="protein sequence ID" value="PWK18890.1"/>
    <property type="molecule type" value="Genomic_DNA"/>
</dbReference>
<keyword evidence="3 7" id="KW-0694">RNA-binding</keyword>
<dbReference type="Gene3D" id="6.10.160.10">
    <property type="match status" value="1"/>
</dbReference>
<dbReference type="InterPro" id="IPR035566">
    <property type="entry name" value="Ribosomal_protein_bL20_C"/>
</dbReference>
<evidence type="ECO:0000256" key="1">
    <source>
        <dbReference type="ARBA" id="ARBA00007698"/>
    </source>
</evidence>
<evidence type="ECO:0000256" key="5">
    <source>
        <dbReference type="ARBA" id="ARBA00023274"/>
    </source>
</evidence>
<protein>
    <recommendedName>
        <fullName evidence="6 7">Large ribosomal subunit protein bL20</fullName>
    </recommendedName>
</protein>
<evidence type="ECO:0000313" key="9">
    <source>
        <dbReference type="EMBL" id="PWK18890.1"/>
    </source>
</evidence>
<evidence type="ECO:0000256" key="7">
    <source>
        <dbReference type="HAMAP-Rule" id="MF_00382"/>
    </source>
</evidence>
<dbReference type="GO" id="GO:1990904">
    <property type="term" value="C:ribonucleoprotein complex"/>
    <property type="evidence" value="ECO:0007669"/>
    <property type="project" value="UniProtKB-KW"/>
</dbReference>
<evidence type="ECO:0000256" key="4">
    <source>
        <dbReference type="ARBA" id="ARBA00022980"/>
    </source>
</evidence>
<reference evidence="9 10" key="1">
    <citation type="submission" date="2018-05" db="EMBL/GenBank/DDBJ databases">
        <title>Genomic Encyclopedia of Archaeal and Bacterial Type Strains, Phase II (KMG-II): from individual species to whole genera.</title>
        <authorList>
            <person name="Goeker M."/>
        </authorList>
    </citation>
    <scope>NUCLEOTIDE SEQUENCE [LARGE SCALE GENOMIC DNA]</scope>
    <source>
        <strain evidence="9 10">DSM 22214</strain>
    </source>
</reference>
<keyword evidence="5 7" id="KW-0687">Ribonucleoprotein</keyword>
<dbReference type="RefSeq" id="WP_109744686.1">
    <property type="nucleotide sequence ID" value="NZ_QGGO01000028.1"/>
</dbReference>
<dbReference type="CDD" id="cd07026">
    <property type="entry name" value="Ribosomal_L20"/>
    <property type="match status" value="1"/>
</dbReference>
<sequence>MPRSVNHVASRARRKKVLKLAKGFYGRGKNVWTVAKNKIEKGLQYAYRDRKVKKRDFRSLWIQRINAAARQEGLSYSALMGKLNKQGVELNRKVLADLAMNHPEAFKAVVAKVK</sequence>
<evidence type="ECO:0000313" key="10">
    <source>
        <dbReference type="Proteomes" id="UP000245489"/>
    </source>
</evidence>
<dbReference type="PROSITE" id="PS00937">
    <property type="entry name" value="RIBOSOMAL_L20"/>
    <property type="match status" value="1"/>
</dbReference>
<dbReference type="Pfam" id="PF00453">
    <property type="entry name" value="Ribosomal_L20"/>
    <property type="match status" value="1"/>
</dbReference>
<keyword evidence="2 7" id="KW-0699">rRNA-binding</keyword>
<keyword evidence="10" id="KW-1185">Reference proteome</keyword>
<dbReference type="GO" id="GO:0003735">
    <property type="term" value="F:structural constituent of ribosome"/>
    <property type="evidence" value="ECO:0007669"/>
    <property type="project" value="InterPro"/>
</dbReference>
<proteinExistence type="inferred from homology"/>
<comment type="similarity">
    <text evidence="1 7 8">Belongs to the bacterial ribosomal protein bL20 family.</text>
</comment>
<evidence type="ECO:0000256" key="3">
    <source>
        <dbReference type="ARBA" id="ARBA00022884"/>
    </source>
</evidence>
<dbReference type="SUPFAM" id="SSF74731">
    <property type="entry name" value="Ribosomal protein L20"/>
    <property type="match status" value="1"/>
</dbReference>
<dbReference type="HAMAP" id="MF_00382">
    <property type="entry name" value="Ribosomal_bL20"/>
    <property type="match status" value="1"/>
</dbReference>
<dbReference type="InterPro" id="IPR049946">
    <property type="entry name" value="RIBOSOMAL_L20_CS"/>
</dbReference>
<dbReference type="GO" id="GO:0000027">
    <property type="term" value="P:ribosomal large subunit assembly"/>
    <property type="evidence" value="ECO:0007669"/>
    <property type="project" value="UniProtKB-UniRule"/>
</dbReference>
<evidence type="ECO:0000256" key="8">
    <source>
        <dbReference type="RuleBase" id="RU000560"/>
    </source>
</evidence>
<dbReference type="GO" id="GO:0019843">
    <property type="term" value="F:rRNA binding"/>
    <property type="evidence" value="ECO:0007669"/>
    <property type="project" value="UniProtKB-UniRule"/>
</dbReference>
<dbReference type="InterPro" id="IPR005813">
    <property type="entry name" value="Ribosomal_bL20"/>
</dbReference>
<dbReference type="FunFam" id="1.10.1900.20:FF:000001">
    <property type="entry name" value="50S ribosomal protein L20"/>
    <property type="match status" value="1"/>
</dbReference>
<dbReference type="PANTHER" id="PTHR10986">
    <property type="entry name" value="39S RIBOSOMAL PROTEIN L20"/>
    <property type="match status" value="1"/>
</dbReference>
<dbReference type="NCBIfam" id="TIGR01032">
    <property type="entry name" value="rplT_bact"/>
    <property type="match status" value="1"/>
</dbReference>
<organism evidence="9 10">
    <name type="scientific">Arcicella aurantiaca</name>
    <dbReference type="NCBI Taxonomy" id="591202"/>
    <lineage>
        <taxon>Bacteria</taxon>
        <taxon>Pseudomonadati</taxon>
        <taxon>Bacteroidota</taxon>
        <taxon>Cytophagia</taxon>
        <taxon>Cytophagales</taxon>
        <taxon>Flectobacillaceae</taxon>
        <taxon>Arcicella</taxon>
    </lineage>
</organism>
<dbReference type="GO" id="GO:0006412">
    <property type="term" value="P:translation"/>
    <property type="evidence" value="ECO:0007669"/>
    <property type="project" value="InterPro"/>
</dbReference>
<keyword evidence="4 7" id="KW-0689">Ribosomal protein</keyword>
<dbReference type="GO" id="GO:0005840">
    <property type="term" value="C:ribosome"/>
    <property type="evidence" value="ECO:0007669"/>
    <property type="project" value="UniProtKB-KW"/>
</dbReference>
<evidence type="ECO:0000256" key="2">
    <source>
        <dbReference type="ARBA" id="ARBA00022730"/>
    </source>
</evidence>
<dbReference type="PRINTS" id="PR00062">
    <property type="entry name" value="RIBOSOMALL20"/>
</dbReference>